<evidence type="ECO:0000313" key="2">
    <source>
        <dbReference type="EMBL" id="KZX14639.1"/>
    </source>
</evidence>
<dbReference type="Gene3D" id="2.30.30.240">
    <property type="entry name" value="PRC-barrel domain"/>
    <property type="match status" value="1"/>
</dbReference>
<name>A0A166CLL9_9EURY</name>
<proteinExistence type="predicted"/>
<dbReference type="Proteomes" id="UP000077275">
    <property type="component" value="Unassembled WGS sequence"/>
</dbReference>
<evidence type="ECO:0000259" key="1">
    <source>
        <dbReference type="Pfam" id="PF05239"/>
    </source>
</evidence>
<organism evidence="2 3">
    <name type="scientific">Methanobrevibacter cuticularis</name>
    <dbReference type="NCBI Taxonomy" id="47311"/>
    <lineage>
        <taxon>Archaea</taxon>
        <taxon>Methanobacteriati</taxon>
        <taxon>Methanobacteriota</taxon>
        <taxon>Methanomada group</taxon>
        <taxon>Methanobacteria</taxon>
        <taxon>Methanobacteriales</taxon>
        <taxon>Methanobacteriaceae</taxon>
        <taxon>Methanobrevibacter</taxon>
    </lineage>
</organism>
<accession>A0A166CLL9</accession>
<dbReference type="SUPFAM" id="SSF50346">
    <property type="entry name" value="PRC-barrel domain"/>
    <property type="match status" value="1"/>
</dbReference>
<sequence>MKATDLIGMVVIDKEGHSTGVIRNIEVDEQNGKIEGVDVHLKEGFCCDEGLIKLNQIDNISNVVALNIMIDKL</sequence>
<reference evidence="2 3" key="1">
    <citation type="submission" date="2016-04" db="EMBL/GenBank/DDBJ databases">
        <title>Genome sequence of Methanobrevibacter cuticularis DSM 11139.</title>
        <authorList>
            <person name="Poehlein A."/>
            <person name="Seedorf H."/>
            <person name="Daniel R."/>
        </authorList>
    </citation>
    <scope>NUCLEOTIDE SEQUENCE [LARGE SCALE GENOMIC DNA]</scope>
    <source>
        <strain evidence="2 3">DSM 11139</strain>
    </source>
</reference>
<dbReference type="PATRIC" id="fig|47311.3.peg.2215"/>
<dbReference type="Pfam" id="PF05239">
    <property type="entry name" value="PRC"/>
    <property type="match status" value="1"/>
</dbReference>
<comment type="caution">
    <text evidence="2">The sequence shown here is derived from an EMBL/GenBank/DDBJ whole genome shotgun (WGS) entry which is preliminary data.</text>
</comment>
<dbReference type="EMBL" id="LWMW01000158">
    <property type="protein sequence ID" value="KZX14639.1"/>
    <property type="molecule type" value="Genomic_DNA"/>
</dbReference>
<dbReference type="OrthoDB" id="77776at2157"/>
<evidence type="ECO:0000313" key="3">
    <source>
        <dbReference type="Proteomes" id="UP000077275"/>
    </source>
</evidence>
<dbReference type="AlphaFoldDB" id="A0A166CLL9"/>
<dbReference type="InterPro" id="IPR011033">
    <property type="entry name" value="PRC_barrel-like_sf"/>
</dbReference>
<keyword evidence="3" id="KW-1185">Reference proteome</keyword>
<dbReference type="RefSeq" id="WP_067260661.1">
    <property type="nucleotide sequence ID" value="NZ_LWMW01000158.1"/>
</dbReference>
<feature type="domain" description="PRC-barrel" evidence="1">
    <location>
        <begin position="2"/>
        <end position="69"/>
    </location>
</feature>
<gene>
    <name evidence="2" type="ORF">MBCUT_20290</name>
</gene>
<protein>
    <submittedName>
        <fullName evidence="2">PRC-barrel domain protein</fullName>
    </submittedName>
</protein>
<dbReference type="InterPro" id="IPR027275">
    <property type="entry name" value="PRC-brl_dom"/>
</dbReference>